<sequence>MLLHVCTSVVLWGLAWPDLVSLGVYYQEEFLGDRLACGFGYSVRRLASASHGACNIGQVPGPQASKMYGRGLTLGDLMGMKHT</sequence>
<evidence type="ECO:0000256" key="1">
    <source>
        <dbReference type="SAM" id="SignalP"/>
    </source>
</evidence>
<dbReference type="GeneID" id="89938124"/>
<reference evidence="2" key="1">
    <citation type="journal article" date="2023" name="Mol. Phylogenet. Evol.">
        <title>Genome-scale phylogeny and comparative genomics of the fungal order Sordariales.</title>
        <authorList>
            <person name="Hensen N."/>
            <person name="Bonometti L."/>
            <person name="Westerberg I."/>
            <person name="Brannstrom I.O."/>
            <person name="Guillou S."/>
            <person name="Cros-Aarteil S."/>
            <person name="Calhoun S."/>
            <person name="Haridas S."/>
            <person name="Kuo A."/>
            <person name="Mondo S."/>
            <person name="Pangilinan J."/>
            <person name="Riley R."/>
            <person name="LaButti K."/>
            <person name="Andreopoulos B."/>
            <person name="Lipzen A."/>
            <person name="Chen C."/>
            <person name="Yan M."/>
            <person name="Daum C."/>
            <person name="Ng V."/>
            <person name="Clum A."/>
            <person name="Steindorff A."/>
            <person name="Ohm R.A."/>
            <person name="Martin F."/>
            <person name="Silar P."/>
            <person name="Natvig D.O."/>
            <person name="Lalanne C."/>
            <person name="Gautier V."/>
            <person name="Ament-Velasquez S.L."/>
            <person name="Kruys A."/>
            <person name="Hutchinson M.I."/>
            <person name="Powell A.J."/>
            <person name="Barry K."/>
            <person name="Miller A.N."/>
            <person name="Grigoriev I.V."/>
            <person name="Debuchy R."/>
            <person name="Gladieux P."/>
            <person name="Hiltunen Thoren M."/>
            <person name="Johannesson H."/>
        </authorList>
    </citation>
    <scope>NUCLEOTIDE SEQUENCE</scope>
    <source>
        <strain evidence="2">CBS 508.74</strain>
    </source>
</reference>
<organism evidence="2 3">
    <name type="scientific">Canariomyces notabilis</name>
    <dbReference type="NCBI Taxonomy" id="2074819"/>
    <lineage>
        <taxon>Eukaryota</taxon>
        <taxon>Fungi</taxon>
        <taxon>Dikarya</taxon>
        <taxon>Ascomycota</taxon>
        <taxon>Pezizomycotina</taxon>
        <taxon>Sordariomycetes</taxon>
        <taxon>Sordariomycetidae</taxon>
        <taxon>Sordariales</taxon>
        <taxon>Chaetomiaceae</taxon>
        <taxon>Canariomyces</taxon>
    </lineage>
</organism>
<feature type="signal peptide" evidence="1">
    <location>
        <begin position="1"/>
        <end position="17"/>
    </location>
</feature>
<keyword evidence="3" id="KW-1185">Reference proteome</keyword>
<dbReference type="AlphaFoldDB" id="A0AAN6YX79"/>
<accession>A0AAN6YX79</accession>
<name>A0AAN6YX79_9PEZI</name>
<dbReference type="RefSeq" id="XP_064674652.1">
    <property type="nucleotide sequence ID" value="XM_064813999.1"/>
</dbReference>
<protein>
    <recommendedName>
        <fullName evidence="4">Secreted protein</fullName>
    </recommendedName>
</protein>
<keyword evidence="1" id="KW-0732">Signal</keyword>
<evidence type="ECO:0000313" key="2">
    <source>
        <dbReference type="EMBL" id="KAK4117082.1"/>
    </source>
</evidence>
<proteinExistence type="predicted"/>
<feature type="chain" id="PRO_5042852773" description="Secreted protein" evidence="1">
    <location>
        <begin position="18"/>
        <end position="83"/>
    </location>
</feature>
<comment type="caution">
    <text evidence="2">The sequence shown here is derived from an EMBL/GenBank/DDBJ whole genome shotgun (WGS) entry which is preliminary data.</text>
</comment>
<evidence type="ECO:0008006" key="4">
    <source>
        <dbReference type="Google" id="ProtNLM"/>
    </source>
</evidence>
<gene>
    <name evidence="2" type="ORF">N656DRAFT_773092</name>
</gene>
<evidence type="ECO:0000313" key="3">
    <source>
        <dbReference type="Proteomes" id="UP001302812"/>
    </source>
</evidence>
<feature type="non-terminal residue" evidence="2">
    <location>
        <position position="83"/>
    </location>
</feature>
<dbReference type="EMBL" id="MU853332">
    <property type="protein sequence ID" value="KAK4117082.1"/>
    <property type="molecule type" value="Genomic_DNA"/>
</dbReference>
<dbReference type="Proteomes" id="UP001302812">
    <property type="component" value="Unassembled WGS sequence"/>
</dbReference>
<reference evidence="2" key="2">
    <citation type="submission" date="2023-05" db="EMBL/GenBank/DDBJ databases">
        <authorList>
            <consortium name="Lawrence Berkeley National Laboratory"/>
            <person name="Steindorff A."/>
            <person name="Hensen N."/>
            <person name="Bonometti L."/>
            <person name="Westerberg I."/>
            <person name="Brannstrom I.O."/>
            <person name="Guillou S."/>
            <person name="Cros-Aarteil S."/>
            <person name="Calhoun S."/>
            <person name="Haridas S."/>
            <person name="Kuo A."/>
            <person name="Mondo S."/>
            <person name="Pangilinan J."/>
            <person name="Riley R."/>
            <person name="Labutti K."/>
            <person name="Andreopoulos B."/>
            <person name="Lipzen A."/>
            <person name="Chen C."/>
            <person name="Yanf M."/>
            <person name="Daum C."/>
            <person name="Ng V."/>
            <person name="Clum A."/>
            <person name="Ohm R."/>
            <person name="Martin F."/>
            <person name="Silar P."/>
            <person name="Natvig D."/>
            <person name="Lalanne C."/>
            <person name="Gautier V."/>
            <person name="Ament-Velasquez S.L."/>
            <person name="Kruys A."/>
            <person name="Hutchinson M.I."/>
            <person name="Powell A.J."/>
            <person name="Barry K."/>
            <person name="Miller A.N."/>
            <person name="Grigoriev I.V."/>
            <person name="Debuchy R."/>
            <person name="Gladieux P."/>
            <person name="Thoren M.H."/>
            <person name="Johannesson H."/>
        </authorList>
    </citation>
    <scope>NUCLEOTIDE SEQUENCE</scope>
    <source>
        <strain evidence="2">CBS 508.74</strain>
    </source>
</reference>